<keyword evidence="4" id="KW-1185">Reference proteome</keyword>
<feature type="compositionally biased region" description="Low complexity" evidence="1">
    <location>
        <begin position="206"/>
        <end position="215"/>
    </location>
</feature>
<feature type="compositionally biased region" description="Gly residues" evidence="1">
    <location>
        <begin position="194"/>
        <end position="205"/>
    </location>
</feature>
<name>A0A9P3F6I6_ASPVI</name>
<proteinExistence type="predicted"/>
<accession>A0A9P3F6I6</accession>
<reference evidence="3 4" key="1">
    <citation type="submission" date="2021-02" db="EMBL/GenBank/DDBJ databases">
        <title>Pan-genome distribution and transcriptional activeness of fungal secondary metabolism genes in Aspergillus section Fumigati.</title>
        <authorList>
            <person name="Takahashi H."/>
            <person name="Umemura M."/>
            <person name="Ninomiya A."/>
            <person name="Kusuya Y."/>
            <person name="Urayama S."/>
            <person name="Shimizu M."/>
            <person name="Watanabe A."/>
            <person name="Kamei K."/>
            <person name="Yaguchi T."/>
            <person name="Hagiwara D."/>
        </authorList>
    </citation>
    <scope>NUCLEOTIDE SEQUENCE [LARGE SCALE GENOMIC DNA]</scope>
    <source>
        <strain evidence="3 4">IFM 47045</strain>
    </source>
</reference>
<organism evidence="3 4">
    <name type="scientific">Aspergillus viridinutans</name>
    <dbReference type="NCBI Taxonomy" id="75553"/>
    <lineage>
        <taxon>Eukaryota</taxon>
        <taxon>Fungi</taxon>
        <taxon>Dikarya</taxon>
        <taxon>Ascomycota</taxon>
        <taxon>Pezizomycotina</taxon>
        <taxon>Eurotiomycetes</taxon>
        <taxon>Eurotiomycetidae</taxon>
        <taxon>Eurotiales</taxon>
        <taxon>Aspergillaceae</taxon>
        <taxon>Aspergillus</taxon>
        <taxon>Aspergillus subgen. Fumigati</taxon>
    </lineage>
</organism>
<dbReference type="EMBL" id="BOPL01000005">
    <property type="protein sequence ID" value="GIK03118.1"/>
    <property type="molecule type" value="Genomic_DNA"/>
</dbReference>
<gene>
    <name evidence="3" type="ORF">Aspvir_007187</name>
</gene>
<evidence type="ECO:0000313" key="3">
    <source>
        <dbReference type="EMBL" id="GIK03118.1"/>
    </source>
</evidence>
<comment type="caution">
    <text evidence="3">The sequence shown here is derived from an EMBL/GenBank/DDBJ whole genome shotgun (WGS) entry which is preliminary data.</text>
</comment>
<protein>
    <submittedName>
        <fullName evidence="3">Uncharacterized protein</fullName>
    </submittedName>
</protein>
<dbReference type="GeneID" id="66935169"/>
<keyword evidence="2" id="KW-0732">Signal</keyword>
<evidence type="ECO:0000313" key="4">
    <source>
        <dbReference type="Proteomes" id="UP000710440"/>
    </source>
</evidence>
<feature type="chain" id="PRO_5040257954" evidence="2">
    <location>
        <begin position="18"/>
        <end position="242"/>
    </location>
</feature>
<sequence>MQYKTLSLLLLTATALAAPEARPEAAPEAAPEASPEDFGKRQYDYYSSLMNDLNSLADTNNWDKYLTNTDYEQYLTNTDFGGYPTNTAVGNAPTNTKMGGVPTDQGGLGSSMPTAAFTYDGMPPPSIASVLITAVPSSYLSELANPSARSSLIHDIQQGHYPAWYSNLPNSVKQWISTNYASMTGAAATATGKSGSGSGSSGSGSQGSASSTSSQGAAPAATGAIAASIAGAAGILGLALAL</sequence>
<feature type="region of interest" description="Disordered" evidence="1">
    <location>
        <begin position="188"/>
        <end position="215"/>
    </location>
</feature>
<feature type="signal peptide" evidence="2">
    <location>
        <begin position="1"/>
        <end position="17"/>
    </location>
</feature>
<evidence type="ECO:0000256" key="1">
    <source>
        <dbReference type="SAM" id="MobiDB-lite"/>
    </source>
</evidence>
<dbReference type="RefSeq" id="XP_043126304.1">
    <property type="nucleotide sequence ID" value="XM_043270369.1"/>
</dbReference>
<dbReference type="OrthoDB" id="5419608at2759"/>
<dbReference type="Proteomes" id="UP000710440">
    <property type="component" value="Unassembled WGS sequence"/>
</dbReference>
<dbReference type="AlphaFoldDB" id="A0A9P3F6I6"/>
<evidence type="ECO:0000256" key="2">
    <source>
        <dbReference type="SAM" id="SignalP"/>
    </source>
</evidence>